<name>A0A498I7J7_MALDO</name>
<keyword evidence="4" id="KW-0443">Lipid metabolism</keyword>
<dbReference type="PANTHER" id="PTHR43480:SF1">
    <property type="entry name" value="ACYL-[ACYL-CARRIER-PROTEIN]--UDP-N-ACETYLGLUCOSAMINE O-ACYLTRANSFERASE, MITOCHONDRIAL-RELATED"/>
    <property type="match status" value="1"/>
</dbReference>
<dbReference type="GO" id="GO:0016020">
    <property type="term" value="C:membrane"/>
    <property type="evidence" value="ECO:0007669"/>
    <property type="project" value="GOC"/>
</dbReference>
<accession>A0A498I7J7</accession>
<keyword evidence="3" id="KW-0808">Transferase</keyword>
<dbReference type="SUPFAM" id="SSF51161">
    <property type="entry name" value="Trimeric LpxA-like enzymes"/>
    <property type="match status" value="1"/>
</dbReference>
<keyword evidence="1" id="KW-0444">Lipid biosynthesis</keyword>
<dbReference type="InterPro" id="IPR001451">
    <property type="entry name" value="Hexapep"/>
</dbReference>
<dbReference type="InterPro" id="IPR010137">
    <property type="entry name" value="Lipid_A_LpxA"/>
</dbReference>
<keyword evidence="8" id="KW-1185">Reference proteome</keyword>
<dbReference type="EMBL" id="RDQH01000339">
    <property type="protein sequence ID" value="RXH78859.1"/>
    <property type="molecule type" value="Genomic_DNA"/>
</dbReference>
<dbReference type="InterPro" id="IPR011004">
    <property type="entry name" value="Trimer_LpxA-like_sf"/>
</dbReference>
<evidence type="ECO:0000313" key="7">
    <source>
        <dbReference type="EMBL" id="RXH78859.1"/>
    </source>
</evidence>
<dbReference type="GO" id="GO:0009245">
    <property type="term" value="P:lipid A biosynthetic process"/>
    <property type="evidence" value="ECO:0007669"/>
    <property type="project" value="UniProtKB-KW"/>
</dbReference>
<dbReference type="Pfam" id="PF00132">
    <property type="entry name" value="Hexapep"/>
    <property type="match status" value="1"/>
</dbReference>
<evidence type="ECO:0000256" key="5">
    <source>
        <dbReference type="ARBA" id="ARBA00023315"/>
    </source>
</evidence>
<sequence length="190" mass="21083">MGEGYKAVVAMIGMQCVNYTSIHRSSKSSDITVVGNNNLIMGSCHIAHDCKIENNINFANNTLLEGHVVVEDYAHTAGAIVVHQFFHVGSFSFIGGGSVIAQDVPKYMMVAGERAVLRGLNLEGLCCNGFTATEIRSLRTTYQKIFMPADKNSRDFEEHLSAHIPVVHSIVQSIRDSFEEKQHRICKFRH</sequence>
<dbReference type="STRING" id="3750.A0A498I7J7"/>
<dbReference type="InterPro" id="IPR029098">
    <property type="entry name" value="Acetyltransf_C"/>
</dbReference>
<evidence type="ECO:0000313" key="8">
    <source>
        <dbReference type="Proteomes" id="UP000290289"/>
    </source>
</evidence>
<evidence type="ECO:0000256" key="3">
    <source>
        <dbReference type="ARBA" id="ARBA00022679"/>
    </source>
</evidence>
<comment type="caution">
    <text evidence="7">The sequence shown here is derived from an EMBL/GenBank/DDBJ whole genome shotgun (WGS) entry which is preliminary data.</text>
</comment>
<dbReference type="AlphaFoldDB" id="A0A498I7J7"/>
<dbReference type="Gene3D" id="1.20.1180.10">
    <property type="entry name" value="Udp N-acetylglucosamine O-acyltransferase, C-terminal domain"/>
    <property type="match status" value="1"/>
</dbReference>
<dbReference type="InterPro" id="IPR037157">
    <property type="entry name" value="Acetyltransf_C_sf"/>
</dbReference>
<dbReference type="Proteomes" id="UP000290289">
    <property type="component" value="Chromosome 13"/>
</dbReference>
<dbReference type="GO" id="GO:0008780">
    <property type="term" value="F:acyl-[acyl-carrier-protein]-UDP-N-acetylglucosamine O-acyltransferase activity"/>
    <property type="evidence" value="ECO:0007669"/>
    <property type="project" value="InterPro"/>
</dbReference>
<keyword evidence="2" id="KW-0441">Lipid A biosynthesis</keyword>
<dbReference type="Gene3D" id="2.160.10.10">
    <property type="entry name" value="Hexapeptide repeat proteins"/>
    <property type="match status" value="1"/>
</dbReference>
<evidence type="ECO:0000256" key="1">
    <source>
        <dbReference type="ARBA" id="ARBA00022516"/>
    </source>
</evidence>
<evidence type="ECO:0000256" key="4">
    <source>
        <dbReference type="ARBA" id="ARBA00023098"/>
    </source>
</evidence>
<gene>
    <name evidence="7" type="ORF">DVH24_002377</name>
</gene>
<reference evidence="7 8" key="1">
    <citation type="submission" date="2018-10" db="EMBL/GenBank/DDBJ databases">
        <title>A high-quality apple genome assembly.</title>
        <authorList>
            <person name="Hu J."/>
        </authorList>
    </citation>
    <scope>NUCLEOTIDE SEQUENCE [LARGE SCALE GENOMIC DNA]</scope>
    <source>
        <strain evidence="8">cv. HFTH1</strain>
        <tissue evidence="7">Young leaf</tissue>
    </source>
</reference>
<evidence type="ECO:0000259" key="6">
    <source>
        <dbReference type="Pfam" id="PF13720"/>
    </source>
</evidence>
<evidence type="ECO:0000256" key="2">
    <source>
        <dbReference type="ARBA" id="ARBA00022556"/>
    </source>
</evidence>
<dbReference type="Pfam" id="PF13720">
    <property type="entry name" value="Acetyltransf_11"/>
    <property type="match status" value="1"/>
</dbReference>
<organism evidence="7 8">
    <name type="scientific">Malus domestica</name>
    <name type="common">Apple</name>
    <name type="synonym">Pyrus malus</name>
    <dbReference type="NCBI Taxonomy" id="3750"/>
    <lineage>
        <taxon>Eukaryota</taxon>
        <taxon>Viridiplantae</taxon>
        <taxon>Streptophyta</taxon>
        <taxon>Embryophyta</taxon>
        <taxon>Tracheophyta</taxon>
        <taxon>Spermatophyta</taxon>
        <taxon>Magnoliopsida</taxon>
        <taxon>eudicotyledons</taxon>
        <taxon>Gunneridae</taxon>
        <taxon>Pentapetalae</taxon>
        <taxon>rosids</taxon>
        <taxon>fabids</taxon>
        <taxon>Rosales</taxon>
        <taxon>Rosaceae</taxon>
        <taxon>Amygdaloideae</taxon>
        <taxon>Maleae</taxon>
        <taxon>Malus</taxon>
    </lineage>
</organism>
<protein>
    <recommendedName>
        <fullName evidence="6">UDP N-acetylglucosamine O-acyltransferase C-terminal domain-containing protein</fullName>
    </recommendedName>
</protein>
<feature type="domain" description="UDP N-acetylglucosamine O-acyltransferase C-terminal" evidence="6">
    <location>
        <begin position="103"/>
        <end position="177"/>
    </location>
</feature>
<keyword evidence="5" id="KW-0012">Acyltransferase</keyword>
<dbReference type="PANTHER" id="PTHR43480">
    <property type="entry name" value="ACYL-[ACYL-CARRIER-PROTEIN]--UDP-N-ACETYLGLUCOSAMINE O-ACYLTRANSFERASE"/>
    <property type="match status" value="1"/>
</dbReference>
<proteinExistence type="predicted"/>